<accession>A0ABN7WYB9</accession>
<dbReference type="Proteomes" id="UP000789901">
    <property type="component" value="Unassembled WGS sequence"/>
</dbReference>
<evidence type="ECO:0000256" key="1">
    <source>
        <dbReference type="SAM" id="MobiDB-lite"/>
    </source>
</evidence>
<feature type="non-terminal residue" evidence="2">
    <location>
        <position position="1"/>
    </location>
</feature>
<name>A0ABN7WYB9_GIGMA</name>
<proteinExistence type="predicted"/>
<organism evidence="2 3">
    <name type="scientific">Gigaspora margarita</name>
    <dbReference type="NCBI Taxonomy" id="4874"/>
    <lineage>
        <taxon>Eukaryota</taxon>
        <taxon>Fungi</taxon>
        <taxon>Fungi incertae sedis</taxon>
        <taxon>Mucoromycota</taxon>
        <taxon>Glomeromycotina</taxon>
        <taxon>Glomeromycetes</taxon>
        <taxon>Diversisporales</taxon>
        <taxon>Gigasporaceae</taxon>
        <taxon>Gigaspora</taxon>
    </lineage>
</organism>
<feature type="region of interest" description="Disordered" evidence="1">
    <location>
        <begin position="1"/>
        <end position="45"/>
    </location>
</feature>
<feature type="compositionally biased region" description="Polar residues" evidence="1">
    <location>
        <begin position="24"/>
        <end position="37"/>
    </location>
</feature>
<gene>
    <name evidence="2" type="ORF">GMARGA_LOCUS36685</name>
</gene>
<reference evidence="2 3" key="1">
    <citation type="submission" date="2021-06" db="EMBL/GenBank/DDBJ databases">
        <authorList>
            <person name="Kallberg Y."/>
            <person name="Tangrot J."/>
            <person name="Rosling A."/>
        </authorList>
    </citation>
    <scope>NUCLEOTIDE SEQUENCE [LARGE SCALE GENOMIC DNA]</scope>
    <source>
        <strain evidence="2 3">120-4 pot B 10/14</strain>
    </source>
</reference>
<evidence type="ECO:0000313" key="2">
    <source>
        <dbReference type="EMBL" id="CAG8843701.1"/>
    </source>
</evidence>
<dbReference type="EMBL" id="CAJVQB010073303">
    <property type="protein sequence ID" value="CAG8843701.1"/>
    <property type="molecule type" value="Genomic_DNA"/>
</dbReference>
<keyword evidence="3" id="KW-1185">Reference proteome</keyword>
<sequence length="45" mass="5249">PSIPDKRKQNHYSENHTGLIPTEPLTQKPQLSIANTTKYKRHDHQ</sequence>
<comment type="caution">
    <text evidence="2">The sequence shown here is derived from an EMBL/GenBank/DDBJ whole genome shotgun (WGS) entry which is preliminary data.</text>
</comment>
<protein>
    <submittedName>
        <fullName evidence="2">1934_t:CDS:1</fullName>
    </submittedName>
</protein>
<evidence type="ECO:0000313" key="3">
    <source>
        <dbReference type="Proteomes" id="UP000789901"/>
    </source>
</evidence>
<feature type="compositionally biased region" description="Basic and acidic residues" evidence="1">
    <location>
        <begin position="1"/>
        <end position="14"/>
    </location>
</feature>